<dbReference type="AlphaFoldDB" id="A0A1N6Q280"/>
<proteinExistence type="predicted"/>
<feature type="compositionally biased region" description="Gly residues" evidence="1">
    <location>
        <begin position="224"/>
        <end position="240"/>
    </location>
</feature>
<dbReference type="Proteomes" id="UP000186235">
    <property type="component" value="Unassembled WGS sequence"/>
</dbReference>
<evidence type="ECO:0000313" key="2">
    <source>
        <dbReference type="EMBL" id="SIQ10690.1"/>
    </source>
</evidence>
<feature type="compositionally biased region" description="Basic and acidic residues" evidence="1">
    <location>
        <begin position="7"/>
        <end position="16"/>
    </location>
</feature>
<feature type="compositionally biased region" description="Low complexity" evidence="1">
    <location>
        <begin position="191"/>
        <end position="208"/>
    </location>
</feature>
<dbReference type="EMBL" id="FTMI01000002">
    <property type="protein sequence ID" value="SIQ10690.1"/>
    <property type="molecule type" value="Genomic_DNA"/>
</dbReference>
<sequence length="256" mass="25862">MGFLDRLLGREPRDHGGAPQHTGPYGAQPPTQPANPYPTQYPAQQPAYGSAPQDARPAAGQRTPDQVAIDRYRYLLRTAPPDAVEQAHAEAFARLTPEQRRQVLAELGEQVPAGERATSDAPQDLARMATRAEMRQPGTLERTFAGRGQAGPGFGAMVGSSLLGTIAGVVIGSAVANALFGPAFADPSQPVAEDAAAEDPGAGEDPGAAEGGADGGAVEASGGDPTGGADGGFDGGGFGGGFDGGGFDDFGGFGEF</sequence>
<evidence type="ECO:0000256" key="1">
    <source>
        <dbReference type="SAM" id="MobiDB-lite"/>
    </source>
</evidence>
<dbReference type="RefSeq" id="WP_076404316.1">
    <property type="nucleotide sequence ID" value="NZ_FTMI01000002.1"/>
</dbReference>
<name>A0A1N6Q280_9MICO</name>
<reference evidence="3" key="1">
    <citation type="submission" date="2017-01" db="EMBL/GenBank/DDBJ databases">
        <authorList>
            <person name="Varghese N."/>
            <person name="Submissions S."/>
        </authorList>
    </citation>
    <scope>NUCLEOTIDE SEQUENCE [LARGE SCALE GENOMIC DNA]</scope>
    <source>
        <strain evidence="3">3bp</strain>
    </source>
</reference>
<evidence type="ECO:0008006" key="4">
    <source>
        <dbReference type="Google" id="ProtNLM"/>
    </source>
</evidence>
<protein>
    <recommendedName>
        <fullName evidence="4">DUF2076 domain-containing protein</fullName>
    </recommendedName>
</protein>
<accession>A0A1N6Q280</accession>
<feature type="compositionally biased region" description="Low complexity" evidence="1">
    <location>
        <begin position="37"/>
        <end position="48"/>
    </location>
</feature>
<evidence type="ECO:0000313" key="3">
    <source>
        <dbReference type="Proteomes" id="UP000186235"/>
    </source>
</evidence>
<keyword evidence="3" id="KW-1185">Reference proteome</keyword>
<gene>
    <name evidence="2" type="ORF">SAMN05518682_1279</name>
</gene>
<feature type="region of interest" description="Disordered" evidence="1">
    <location>
        <begin position="188"/>
        <end position="240"/>
    </location>
</feature>
<feature type="region of interest" description="Disordered" evidence="1">
    <location>
        <begin position="1"/>
        <end position="66"/>
    </location>
</feature>
<organism evidence="2 3">
    <name type="scientific">Cellulosimicrobium aquatile</name>
    <dbReference type="NCBI Taxonomy" id="1612203"/>
    <lineage>
        <taxon>Bacteria</taxon>
        <taxon>Bacillati</taxon>
        <taxon>Actinomycetota</taxon>
        <taxon>Actinomycetes</taxon>
        <taxon>Micrococcales</taxon>
        <taxon>Promicromonosporaceae</taxon>
        <taxon>Cellulosimicrobium</taxon>
    </lineage>
</organism>